<evidence type="ECO:0000313" key="2">
    <source>
        <dbReference type="Proteomes" id="UP000886689"/>
    </source>
</evidence>
<proteinExistence type="predicted"/>
<reference evidence="1" key="1">
    <citation type="submission" date="2020-10" db="EMBL/GenBank/DDBJ databases">
        <title>Connecting structure to function with the recovery of over 1000 high-quality activated sludge metagenome-assembled genomes encoding full-length rRNA genes using long-read sequencing.</title>
        <authorList>
            <person name="Singleton C.M."/>
            <person name="Petriglieri F."/>
            <person name="Kristensen J.M."/>
            <person name="Kirkegaard R.H."/>
            <person name="Michaelsen T.Y."/>
            <person name="Andersen M.H."/>
            <person name="Karst S.M."/>
            <person name="Dueholm M.S."/>
            <person name="Nielsen P.H."/>
            <person name="Albertsen M."/>
        </authorList>
    </citation>
    <scope>NUCLEOTIDE SEQUENCE</scope>
    <source>
        <strain evidence="1">Hirt_18-Q3-R61-65_BATAC.395</strain>
    </source>
</reference>
<gene>
    <name evidence="1" type="ORF">IPL58_09990</name>
</gene>
<dbReference type="AlphaFoldDB" id="A0A9D7K182"/>
<dbReference type="Pfam" id="PF01075">
    <property type="entry name" value="Glyco_transf_9"/>
    <property type="match status" value="1"/>
</dbReference>
<evidence type="ECO:0000313" key="1">
    <source>
        <dbReference type="EMBL" id="MBK8524403.1"/>
    </source>
</evidence>
<dbReference type="SUPFAM" id="SSF53756">
    <property type="entry name" value="UDP-Glycosyltransferase/glycogen phosphorylase"/>
    <property type="match status" value="1"/>
</dbReference>
<dbReference type="EMBL" id="JADJUC010000009">
    <property type="protein sequence ID" value="MBK8524403.1"/>
    <property type="molecule type" value="Genomic_DNA"/>
</dbReference>
<accession>A0A9D7K182</accession>
<sequence>MIANDSGNGHLASFLGVPVVTIYRKQNPKFHWRPDWAPARVVCPRLTLPGFRGEVWKPFVGVGDVIAARRSLS</sequence>
<organism evidence="1 2">
    <name type="scientific">Candidatus Proximibacter danicus</name>
    <dbReference type="NCBI Taxonomy" id="2954365"/>
    <lineage>
        <taxon>Bacteria</taxon>
        <taxon>Pseudomonadati</taxon>
        <taxon>Pseudomonadota</taxon>
        <taxon>Betaproteobacteria</taxon>
        <taxon>Candidatus Proximibacter</taxon>
    </lineage>
</organism>
<dbReference type="Gene3D" id="3.40.50.2000">
    <property type="entry name" value="Glycogen Phosphorylase B"/>
    <property type="match status" value="1"/>
</dbReference>
<protein>
    <submittedName>
        <fullName evidence="1">Uncharacterized protein</fullName>
    </submittedName>
</protein>
<dbReference type="InterPro" id="IPR002201">
    <property type="entry name" value="Glyco_trans_9"/>
</dbReference>
<dbReference type="GO" id="GO:0016757">
    <property type="term" value="F:glycosyltransferase activity"/>
    <property type="evidence" value="ECO:0007669"/>
    <property type="project" value="InterPro"/>
</dbReference>
<name>A0A9D7K182_9PROT</name>
<dbReference type="Proteomes" id="UP000886689">
    <property type="component" value="Unassembled WGS sequence"/>
</dbReference>
<comment type="caution">
    <text evidence="1">The sequence shown here is derived from an EMBL/GenBank/DDBJ whole genome shotgun (WGS) entry which is preliminary data.</text>
</comment>